<accession>A0A2H9TPA3</accession>
<evidence type="ECO:0000256" key="2">
    <source>
        <dbReference type="SAM" id="SignalP"/>
    </source>
</evidence>
<dbReference type="Proteomes" id="UP000240830">
    <property type="component" value="Unassembled WGS sequence"/>
</dbReference>
<name>A0A2H9TPA3_9FUNG</name>
<feature type="compositionally biased region" description="Basic residues" evidence="1">
    <location>
        <begin position="715"/>
        <end position="724"/>
    </location>
</feature>
<dbReference type="AlphaFoldDB" id="A0A2H9TPA3"/>
<feature type="region of interest" description="Disordered" evidence="1">
    <location>
        <begin position="625"/>
        <end position="724"/>
    </location>
</feature>
<feature type="compositionally biased region" description="Polar residues" evidence="1">
    <location>
        <begin position="626"/>
        <end position="639"/>
    </location>
</feature>
<reference evidence="3 4" key="1">
    <citation type="submission" date="2016-10" db="EMBL/GenBank/DDBJ databases">
        <title>The genome of Paramicrosporidium saccamoebae is the missing link in understanding Cryptomycota and Microsporidia evolution.</title>
        <authorList>
            <person name="Quandt C.A."/>
            <person name="Beaudet D."/>
            <person name="Corsaro D."/>
            <person name="Michel R."/>
            <person name="Corradi N."/>
            <person name="James T."/>
        </authorList>
    </citation>
    <scope>NUCLEOTIDE SEQUENCE [LARGE SCALE GENOMIC DNA]</scope>
    <source>
        <strain evidence="3 4">KSL3</strain>
    </source>
</reference>
<keyword evidence="2" id="KW-0732">Signal</keyword>
<keyword evidence="4" id="KW-1185">Reference proteome</keyword>
<dbReference type="EMBL" id="MTSL01000051">
    <property type="protein sequence ID" value="PJF19578.1"/>
    <property type="molecule type" value="Genomic_DNA"/>
</dbReference>
<organism evidence="3 4">
    <name type="scientific">Paramicrosporidium saccamoebae</name>
    <dbReference type="NCBI Taxonomy" id="1246581"/>
    <lineage>
        <taxon>Eukaryota</taxon>
        <taxon>Fungi</taxon>
        <taxon>Fungi incertae sedis</taxon>
        <taxon>Cryptomycota</taxon>
        <taxon>Cryptomycota incertae sedis</taxon>
        <taxon>Paramicrosporidium</taxon>
    </lineage>
</organism>
<feature type="chain" id="PRO_5014174797" evidence="2">
    <location>
        <begin position="19"/>
        <end position="724"/>
    </location>
</feature>
<proteinExistence type="predicted"/>
<evidence type="ECO:0000256" key="1">
    <source>
        <dbReference type="SAM" id="MobiDB-lite"/>
    </source>
</evidence>
<sequence length="724" mass="81894">MRIVVLVLLGLAVSFTEQQKSPTEDRKQVLWIDYVSGLYTTANAWALVLHAKNEMQRRIGSHSNSRVDKLLSRVVETINERIPETARATYDKIDLSGDRSWLGVNCAKNELLCDSLEDVRKKLETGNVLDAYALLPALRRIKGAGKHPITDQLVFAASMAVYDLTTPEACVPIWPRTATLSVKEMIQVVEGTLAILNRINQPKSTKEACKLLGRREDDPVCIYALVTVGFEPVEKNIETIKDHEAKEELGLCMRGRRDPCAVLKDSPKFQHAEELQKSFKDQCKWRRGVEAIADNCPDPNATLPLHRAVLKSDMEKDQKSAIAAAEKWFWIHTYSQQCKRATRQLETLNAMIEMPKGATAFALERMDHANSACKEVRFRGLETVERKMGILERLANGEYDGAVDDLAQSNIDQNLRDYYTLVILMLENPRMLELSELLSKPILYPNQWRESLLMMQRLEAVKEDGPHIIPEHEDPELVGLLLVLSGHGEDALRRLERPTLKSGDPFMAELMAVARICVATTQSLCTPTMSRLLDSALSQVHLAKRRDFYYDILGQLCEMTQRRGSVSDGTALFKMTATWADLFGHRDVGVYKFANDVGEQPDFIPFIDQEIEKDREFDNYLEEAESYSTDGNNEAYSTGDNDETYSTDGNDDAYSTGDNDEAAFYGSDKAKSFNTNDESYSTNDEPYSTNNDERYSGINDEQYSTSDESVVSPRHNIRHKNDRH</sequence>
<feature type="signal peptide" evidence="2">
    <location>
        <begin position="1"/>
        <end position="18"/>
    </location>
</feature>
<feature type="compositionally biased region" description="Polar residues" evidence="1">
    <location>
        <begin position="699"/>
        <end position="709"/>
    </location>
</feature>
<gene>
    <name evidence="3" type="ORF">PSACC_00613</name>
</gene>
<comment type="caution">
    <text evidence="3">The sequence shown here is derived from an EMBL/GenBank/DDBJ whole genome shotgun (WGS) entry which is preliminary data.</text>
</comment>
<evidence type="ECO:0000313" key="4">
    <source>
        <dbReference type="Proteomes" id="UP000240830"/>
    </source>
</evidence>
<feature type="compositionally biased region" description="Acidic residues" evidence="1">
    <location>
        <begin position="640"/>
        <end position="651"/>
    </location>
</feature>
<evidence type="ECO:0000313" key="3">
    <source>
        <dbReference type="EMBL" id="PJF19578.1"/>
    </source>
</evidence>
<protein>
    <submittedName>
        <fullName evidence="3">Uncharacterized protein</fullName>
    </submittedName>
</protein>
<feature type="compositionally biased region" description="Polar residues" evidence="1">
    <location>
        <begin position="672"/>
        <end position="690"/>
    </location>
</feature>